<organism evidence="1 2">
    <name type="scientific">Pararge aegeria aegeria</name>
    <dbReference type="NCBI Taxonomy" id="348720"/>
    <lineage>
        <taxon>Eukaryota</taxon>
        <taxon>Metazoa</taxon>
        <taxon>Ecdysozoa</taxon>
        <taxon>Arthropoda</taxon>
        <taxon>Hexapoda</taxon>
        <taxon>Insecta</taxon>
        <taxon>Pterygota</taxon>
        <taxon>Neoptera</taxon>
        <taxon>Endopterygota</taxon>
        <taxon>Lepidoptera</taxon>
        <taxon>Glossata</taxon>
        <taxon>Ditrysia</taxon>
        <taxon>Papilionoidea</taxon>
        <taxon>Nymphalidae</taxon>
        <taxon>Satyrinae</taxon>
        <taxon>Satyrini</taxon>
        <taxon>Parargina</taxon>
        <taxon>Pararge</taxon>
    </lineage>
</organism>
<gene>
    <name evidence="1" type="primary">jg13851</name>
    <name evidence="1" type="ORF">PAEG_LOCUS22356</name>
</gene>
<evidence type="ECO:0000313" key="2">
    <source>
        <dbReference type="Proteomes" id="UP000838756"/>
    </source>
</evidence>
<dbReference type="OrthoDB" id="7490805at2759"/>
<dbReference type="EMBL" id="CAKXAJ010026031">
    <property type="protein sequence ID" value="CAH2252029.1"/>
    <property type="molecule type" value="Genomic_DNA"/>
</dbReference>
<accession>A0A8S4S4I8</accession>
<evidence type="ECO:0000313" key="1">
    <source>
        <dbReference type="EMBL" id="CAH2252029.1"/>
    </source>
</evidence>
<sequence>MSRIKGIKILLQILDTFAHSLIYAHLFIELEKNTNSGTPISITIPESIVSFWLAKNIIVLSFCINGCEDFYTTIKEAERSCLMLLGNNKGSGLKRLYKNVIRINRAKFNKMTACGVLTIDAALPLSQKKATQPPPQPIVIEASTYTPGPNAVLMRDIPKKFIRTRTIK</sequence>
<protein>
    <submittedName>
        <fullName evidence="1">Jg13851 protein</fullName>
    </submittedName>
</protein>
<proteinExistence type="predicted"/>
<dbReference type="AlphaFoldDB" id="A0A8S4S4I8"/>
<reference evidence="1" key="1">
    <citation type="submission" date="2022-03" db="EMBL/GenBank/DDBJ databases">
        <authorList>
            <person name="Lindestad O."/>
        </authorList>
    </citation>
    <scope>NUCLEOTIDE SEQUENCE</scope>
</reference>
<keyword evidence="2" id="KW-1185">Reference proteome</keyword>
<dbReference type="Proteomes" id="UP000838756">
    <property type="component" value="Unassembled WGS sequence"/>
</dbReference>
<comment type="caution">
    <text evidence="1">The sequence shown here is derived from an EMBL/GenBank/DDBJ whole genome shotgun (WGS) entry which is preliminary data.</text>
</comment>
<name>A0A8S4S4I8_9NEOP</name>